<keyword evidence="6" id="KW-1185">Reference proteome</keyword>
<sequence length="1162" mass="127585">MAIINVSQSEDAKYQTIESAIQAAMPGDTVEIADGIYHERVKIDKPLLLKSAAGDRHSVCLTNGIHIAANDKVRIESITIGYGTSQLDCGLHIESGQVTLQHCLFSSIQGIAMRVDAGAKVSAEHTVFKKNIQGIEVCGRLALFDCLVEETTENAQIAVRDGGELAVTDSGILSGQEEGIRLTAGSRCTITKSSLIGNSGAQILMIEDSFLDLEETNFYFGKTNGISCNQSKIVMKNCNFSMQNSAHVHLINGSQIEIESSAFENGEAEGMISSGSIVEITDSLFKGQKGGQLACIDQSDVSIKQTQFLSGEQKGIVCENSKCTIIESSMKYNQLSQLSAADQSIVTVLGCELENGKSFGIYAVGSLVKVSDTLVSHHDDIQIYAADQSELIVSATEVKSGKSAGVSAKEATLNIENCILSGHKGSNILLSSDAKAEITDCRISAGEKNGILAGPGTSLSLERTVLFHHKKAQVSAAKSASVSLTECELYDGSASGLSLSQVVCTEVKDTNVHGHRADQIVLHECSDAFFKSMQVMNGSKAGLLLEKSTPVLEDCQFSKNSGGDLKRLDESKPELKNTKLSIPPVAGGPDEKSMKKASVMQRNPDAPYSNAELMDLLMAELDEYIGLEDVKAKLHEMKNLMEINQFKAERGLKTIQLAAPHMIFQGNPGTGKTTIARLMGGFFKWLGLLKKGHLVEVKREDLVGTHVGSSEELTKAKIKEAMGGILFIDEAYTLTSGKSSSNDYGKKVIDTLLPAMENHRGEFVVIAAGYTDDMDRFLNSNPGLKDRFTEKVHFQDYTPDELMQIFLSKCEGSYSITEAAKQAVQNEFVERYRKRDQTFSNARMVRTLYDQIGLAQSQRIAKYPRDKWTEELLTTFEEKDVLQVVKDRDVKSYDVPIDEVLLEKKRAELHQFIGLDTVKAEIDEMIALMRYYKRENHSAEKLMNHTLLIGKPGTGKTEIARVLAGIYQALGLLERGELIEVDRSDLVGTHIGETEKQTAEQIERAMGSALFIDEAYTLVGGGANDYGKKAVEVLLKQMSDRQGEFVLIAAGYEKEMTSFLDSNAGLRRRFGLTLHFEDYTPEELMEITELYIRGYGITADARDVMVRHYQDIYERRDEHFGNAGLAKKMAKEMTRKVDYRLAVSSSEVEKEITIGDLVLLES</sequence>
<proteinExistence type="inferred from homology"/>
<feature type="domain" description="AAA+ ATPase" evidence="4">
    <location>
        <begin position="658"/>
        <end position="798"/>
    </location>
</feature>
<dbReference type="InterPro" id="IPR000641">
    <property type="entry name" value="CbxX/CfxQ"/>
</dbReference>
<dbReference type="SUPFAM" id="SSF51126">
    <property type="entry name" value="Pectin lyase-like"/>
    <property type="match status" value="3"/>
</dbReference>
<keyword evidence="3" id="KW-0067">ATP-binding</keyword>
<dbReference type="InterPro" id="IPR039448">
    <property type="entry name" value="Beta_helix"/>
</dbReference>
<dbReference type="InterPro" id="IPR003959">
    <property type="entry name" value="ATPase_AAA_core"/>
</dbReference>
<organism evidence="5 6">
    <name type="scientific">Sporosarcina aquimarina</name>
    <dbReference type="NCBI Taxonomy" id="114975"/>
    <lineage>
        <taxon>Bacteria</taxon>
        <taxon>Bacillati</taxon>
        <taxon>Bacillota</taxon>
        <taxon>Bacilli</taxon>
        <taxon>Bacillales</taxon>
        <taxon>Caryophanaceae</taxon>
        <taxon>Sporosarcina</taxon>
    </lineage>
</organism>
<evidence type="ECO:0000256" key="3">
    <source>
        <dbReference type="ARBA" id="ARBA00022840"/>
    </source>
</evidence>
<dbReference type="Proteomes" id="UP001280629">
    <property type="component" value="Unassembled WGS sequence"/>
</dbReference>
<evidence type="ECO:0000313" key="5">
    <source>
        <dbReference type="EMBL" id="MDW0110667.1"/>
    </source>
</evidence>
<dbReference type="Gene3D" id="2.160.20.10">
    <property type="entry name" value="Single-stranded right-handed beta-helix, Pectin lyase-like"/>
    <property type="match status" value="2"/>
</dbReference>
<evidence type="ECO:0000256" key="1">
    <source>
        <dbReference type="ARBA" id="ARBA00010378"/>
    </source>
</evidence>
<evidence type="ECO:0000313" key="6">
    <source>
        <dbReference type="Proteomes" id="UP001280629"/>
    </source>
</evidence>
<gene>
    <name evidence="5" type="ORF">QT716_11530</name>
</gene>
<dbReference type="Pfam" id="PF00004">
    <property type="entry name" value="AAA"/>
    <property type="match status" value="2"/>
</dbReference>
<reference evidence="5 6" key="1">
    <citation type="submission" date="2023-06" db="EMBL/GenBank/DDBJ databases">
        <title>Sporosarcina sp. nov., isolated from Korean traditional fermented seafood 'Jeotgal'.</title>
        <authorList>
            <person name="Yang A.-I."/>
            <person name="Shin N.-R."/>
        </authorList>
    </citation>
    <scope>NUCLEOTIDE SEQUENCE [LARGE SCALE GENOMIC DNA]</scope>
    <source>
        <strain evidence="5 6">KCTC3840</strain>
    </source>
</reference>
<evidence type="ECO:0000256" key="2">
    <source>
        <dbReference type="ARBA" id="ARBA00022741"/>
    </source>
</evidence>
<evidence type="ECO:0000259" key="4">
    <source>
        <dbReference type="SMART" id="SM00382"/>
    </source>
</evidence>
<dbReference type="InterPro" id="IPR011050">
    <property type="entry name" value="Pectin_lyase_fold/virulence"/>
</dbReference>
<dbReference type="SUPFAM" id="SSF52540">
    <property type="entry name" value="P-loop containing nucleoside triphosphate hydrolases"/>
    <property type="match status" value="2"/>
</dbReference>
<dbReference type="PANTHER" id="PTHR43392:SF2">
    <property type="entry name" value="AAA-TYPE ATPASE FAMILY PROTEIN _ ANKYRIN REPEAT FAMILY PROTEIN"/>
    <property type="match status" value="1"/>
</dbReference>
<dbReference type="InterPro" id="IPR050773">
    <property type="entry name" value="CbxX/CfxQ_RuBisCO_ESX"/>
</dbReference>
<accession>A0ABU4G128</accession>
<dbReference type="Pfam" id="PF17866">
    <property type="entry name" value="AAA_lid_6"/>
    <property type="match status" value="2"/>
</dbReference>
<protein>
    <submittedName>
        <fullName evidence="5">AAA family ATPase</fullName>
    </submittedName>
</protein>
<dbReference type="Gene3D" id="1.10.8.60">
    <property type="match status" value="2"/>
</dbReference>
<dbReference type="SMART" id="SM00382">
    <property type="entry name" value="AAA"/>
    <property type="match status" value="2"/>
</dbReference>
<dbReference type="EMBL" id="JAUBDH010000007">
    <property type="protein sequence ID" value="MDW0110667.1"/>
    <property type="molecule type" value="Genomic_DNA"/>
</dbReference>
<dbReference type="Pfam" id="PF13229">
    <property type="entry name" value="Beta_helix"/>
    <property type="match status" value="2"/>
</dbReference>
<comment type="similarity">
    <text evidence="1">Belongs to the CbxX/CfxQ family.</text>
</comment>
<dbReference type="CDD" id="cd00009">
    <property type="entry name" value="AAA"/>
    <property type="match status" value="1"/>
</dbReference>
<dbReference type="PRINTS" id="PR00819">
    <property type="entry name" value="CBXCFQXSUPER"/>
</dbReference>
<feature type="domain" description="AAA+ ATPase" evidence="4">
    <location>
        <begin position="942"/>
        <end position="1080"/>
    </location>
</feature>
<dbReference type="RefSeq" id="WP_317936234.1">
    <property type="nucleotide sequence ID" value="NZ_JAUBDH010000007.1"/>
</dbReference>
<name>A0ABU4G128_9BACL</name>
<dbReference type="Gene3D" id="3.40.50.300">
    <property type="entry name" value="P-loop containing nucleotide triphosphate hydrolases"/>
    <property type="match status" value="2"/>
</dbReference>
<dbReference type="InterPro" id="IPR012334">
    <property type="entry name" value="Pectin_lyas_fold"/>
</dbReference>
<keyword evidence="2" id="KW-0547">Nucleotide-binding</keyword>
<dbReference type="InterPro" id="IPR041627">
    <property type="entry name" value="AAA_lid_6"/>
</dbReference>
<dbReference type="InterPro" id="IPR027417">
    <property type="entry name" value="P-loop_NTPase"/>
</dbReference>
<comment type="caution">
    <text evidence="5">The sequence shown here is derived from an EMBL/GenBank/DDBJ whole genome shotgun (WGS) entry which is preliminary data.</text>
</comment>
<dbReference type="InterPro" id="IPR003593">
    <property type="entry name" value="AAA+_ATPase"/>
</dbReference>
<dbReference type="PANTHER" id="PTHR43392">
    <property type="entry name" value="AAA-TYPE ATPASE FAMILY PROTEIN / ANKYRIN REPEAT FAMILY PROTEIN"/>
    <property type="match status" value="1"/>
</dbReference>